<keyword evidence="12" id="KW-1185">Reference proteome</keyword>
<keyword evidence="5 11" id="KW-0418">Kinase</keyword>
<accession>A0A9P9F6T4</accession>
<keyword evidence="2" id="KW-0723">Serine/threonine-protein kinase</keyword>
<feature type="region of interest" description="Disordered" evidence="9">
    <location>
        <begin position="69"/>
        <end position="95"/>
    </location>
</feature>
<dbReference type="GO" id="GO:0005634">
    <property type="term" value="C:nucleus"/>
    <property type="evidence" value="ECO:0007669"/>
    <property type="project" value="TreeGrafter"/>
</dbReference>
<dbReference type="GO" id="GO:0005524">
    <property type="term" value="F:ATP binding"/>
    <property type="evidence" value="ECO:0007669"/>
    <property type="project" value="UniProtKB-KW"/>
</dbReference>
<dbReference type="PANTHER" id="PTHR47634:SF9">
    <property type="entry name" value="PROTEIN KINASE DOMAIN-CONTAINING PROTEIN-RELATED"/>
    <property type="match status" value="1"/>
</dbReference>
<evidence type="ECO:0000256" key="3">
    <source>
        <dbReference type="ARBA" id="ARBA00022679"/>
    </source>
</evidence>
<comment type="catalytic activity">
    <reaction evidence="7">
        <text>L-threonyl-[protein] + ATP = O-phospho-L-threonyl-[protein] + ADP + H(+)</text>
        <dbReference type="Rhea" id="RHEA:46608"/>
        <dbReference type="Rhea" id="RHEA-COMP:11060"/>
        <dbReference type="Rhea" id="RHEA-COMP:11605"/>
        <dbReference type="ChEBI" id="CHEBI:15378"/>
        <dbReference type="ChEBI" id="CHEBI:30013"/>
        <dbReference type="ChEBI" id="CHEBI:30616"/>
        <dbReference type="ChEBI" id="CHEBI:61977"/>
        <dbReference type="ChEBI" id="CHEBI:456216"/>
        <dbReference type="EC" id="2.7.11.1"/>
    </reaction>
</comment>
<evidence type="ECO:0000256" key="7">
    <source>
        <dbReference type="ARBA" id="ARBA00047899"/>
    </source>
</evidence>
<evidence type="ECO:0000256" key="4">
    <source>
        <dbReference type="ARBA" id="ARBA00022741"/>
    </source>
</evidence>
<comment type="catalytic activity">
    <reaction evidence="8">
        <text>L-seryl-[protein] + ATP = O-phospho-L-seryl-[protein] + ADP + H(+)</text>
        <dbReference type="Rhea" id="RHEA:17989"/>
        <dbReference type="Rhea" id="RHEA-COMP:9863"/>
        <dbReference type="Rhea" id="RHEA-COMP:11604"/>
        <dbReference type="ChEBI" id="CHEBI:15378"/>
        <dbReference type="ChEBI" id="CHEBI:29999"/>
        <dbReference type="ChEBI" id="CHEBI:30616"/>
        <dbReference type="ChEBI" id="CHEBI:83421"/>
        <dbReference type="ChEBI" id="CHEBI:456216"/>
        <dbReference type="EC" id="2.7.11.1"/>
    </reaction>
</comment>
<dbReference type="InterPro" id="IPR011009">
    <property type="entry name" value="Kinase-like_dom_sf"/>
</dbReference>
<evidence type="ECO:0000256" key="9">
    <source>
        <dbReference type="SAM" id="MobiDB-lite"/>
    </source>
</evidence>
<dbReference type="EC" id="2.7.11.1" evidence="1"/>
<dbReference type="Pfam" id="PF00069">
    <property type="entry name" value="Pkinase"/>
    <property type="match status" value="1"/>
</dbReference>
<keyword evidence="4" id="KW-0547">Nucleotide-binding</keyword>
<evidence type="ECO:0000256" key="6">
    <source>
        <dbReference type="ARBA" id="ARBA00022840"/>
    </source>
</evidence>
<evidence type="ECO:0000313" key="11">
    <source>
        <dbReference type="EMBL" id="KAH7154852.1"/>
    </source>
</evidence>
<name>A0A9P9F6T4_9HYPO</name>
<comment type="caution">
    <text evidence="11">The sequence shown here is derived from an EMBL/GenBank/DDBJ whole genome shotgun (WGS) entry which is preliminary data.</text>
</comment>
<evidence type="ECO:0000256" key="2">
    <source>
        <dbReference type="ARBA" id="ARBA00022527"/>
    </source>
</evidence>
<evidence type="ECO:0000256" key="1">
    <source>
        <dbReference type="ARBA" id="ARBA00012513"/>
    </source>
</evidence>
<dbReference type="SUPFAM" id="SSF56112">
    <property type="entry name" value="Protein kinase-like (PK-like)"/>
    <property type="match status" value="1"/>
</dbReference>
<dbReference type="GO" id="GO:0000245">
    <property type="term" value="P:spliceosomal complex assembly"/>
    <property type="evidence" value="ECO:0007669"/>
    <property type="project" value="TreeGrafter"/>
</dbReference>
<gene>
    <name evidence="11" type="ORF">B0J13DRAFT_211153</name>
</gene>
<dbReference type="AlphaFoldDB" id="A0A9P9F6T4"/>
<evidence type="ECO:0000259" key="10">
    <source>
        <dbReference type="PROSITE" id="PS50011"/>
    </source>
</evidence>
<dbReference type="EMBL" id="JAGMUU010000004">
    <property type="protein sequence ID" value="KAH7154852.1"/>
    <property type="molecule type" value="Genomic_DNA"/>
</dbReference>
<dbReference type="GO" id="GO:0004674">
    <property type="term" value="F:protein serine/threonine kinase activity"/>
    <property type="evidence" value="ECO:0007669"/>
    <property type="project" value="UniProtKB-KW"/>
</dbReference>
<dbReference type="OrthoDB" id="5979581at2759"/>
<protein>
    <recommendedName>
        <fullName evidence="1">non-specific serine/threonine protein kinase</fullName>
        <ecNumber evidence="1">2.7.11.1</ecNumber>
    </recommendedName>
</protein>
<dbReference type="Proteomes" id="UP000717696">
    <property type="component" value="Unassembled WGS sequence"/>
</dbReference>
<keyword evidence="6" id="KW-0067">ATP-binding</keyword>
<evidence type="ECO:0000313" key="12">
    <source>
        <dbReference type="Proteomes" id="UP000717696"/>
    </source>
</evidence>
<feature type="compositionally biased region" description="Basic and acidic residues" evidence="9">
    <location>
        <begin position="78"/>
        <end position="87"/>
    </location>
</feature>
<dbReference type="InterPro" id="IPR000719">
    <property type="entry name" value="Prot_kinase_dom"/>
</dbReference>
<organism evidence="11 12">
    <name type="scientific">Dactylonectria estremocensis</name>
    <dbReference type="NCBI Taxonomy" id="1079267"/>
    <lineage>
        <taxon>Eukaryota</taxon>
        <taxon>Fungi</taxon>
        <taxon>Dikarya</taxon>
        <taxon>Ascomycota</taxon>
        <taxon>Pezizomycotina</taxon>
        <taxon>Sordariomycetes</taxon>
        <taxon>Hypocreomycetidae</taxon>
        <taxon>Hypocreales</taxon>
        <taxon>Nectriaceae</taxon>
        <taxon>Dactylonectria</taxon>
    </lineage>
</organism>
<dbReference type="SMART" id="SM00220">
    <property type="entry name" value="S_TKc"/>
    <property type="match status" value="1"/>
</dbReference>
<keyword evidence="3" id="KW-0808">Transferase</keyword>
<evidence type="ECO:0000256" key="8">
    <source>
        <dbReference type="ARBA" id="ARBA00048679"/>
    </source>
</evidence>
<dbReference type="Gene3D" id="3.30.200.20">
    <property type="entry name" value="Phosphorylase Kinase, domain 1"/>
    <property type="match status" value="1"/>
</dbReference>
<evidence type="ECO:0000256" key="5">
    <source>
        <dbReference type="ARBA" id="ARBA00022777"/>
    </source>
</evidence>
<proteinExistence type="predicted"/>
<dbReference type="PANTHER" id="PTHR47634">
    <property type="entry name" value="PROTEIN KINASE DOMAIN-CONTAINING PROTEIN-RELATED"/>
    <property type="match status" value="1"/>
</dbReference>
<reference evidence="11" key="1">
    <citation type="journal article" date="2021" name="Nat. Commun.">
        <title>Genetic determinants of endophytism in the Arabidopsis root mycobiome.</title>
        <authorList>
            <person name="Mesny F."/>
            <person name="Miyauchi S."/>
            <person name="Thiergart T."/>
            <person name="Pickel B."/>
            <person name="Atanasova L."/>
            <person name="Karlsson M."/>
            <person name="Huettel B."/>
            <person name="Barry K.W."/>
            <person name="Haridas S."/>
            <person name="Chen C."/>
            <person name="Bauer D."/>
            <person name="Andreopoulos W."/>
            <person name="Pangilinan J."/>
            <person name="LaButti K."/>
            <person name="Riley R."/>
            <person name="Lipzen A."/>
            <person name="Clum A."/>
            <person name="Drula E."/>
            <person name="Henrissat B."/>
            <person name="Kohler A."/>
            <person name="Grigoriev I.V."/>
            <person name="Martin F.M."/>
            <person name="Hacquard S."/>
        </authorList>
    </citation>
    <scope>NUCLEOTIDE SEQUENCE</scope>
    <source>
        <strain evidence="11">MPI-CAGE-AT-0021</strain>
    </source>
</reference>
<dbReference type="GO" id="GO:0005737">
    <property type="term" value="C:cytoplasm"/>
    <property type="evidence" value="ECO:0007669"/>
    <property type="project" value="TreeGrafter"/>
</dbReference>
<feature type="domain" description="Protein kinase" evidence="10">
    <location>
        <begin position="102"/>
        <end position="453"/>
    </location>
</feature>
<dbReference type="InterPro" id="IPR051334">
    <property type="entry name" value="SRPK"/>
</dbReference>
<dbReference type="PROSITE" id="PS50011">
    <property type="entry name" value="PROTEIN_KINASE_DOM"/>
    <property type="match status" value="1"/>
</dbReference>
<dbReference type="Gene3D" id="1.10.510.10">
    <property type="entry name" value="Transferase(Phosphotransferase) domain 1"/>
    <property type="match status" value="1"/>
</dbReference>
<dbReference type="GO" id="GO:0050684">
    <property type="term" value="P:regulation of mRNA processing"/>
    <property type="evidence" value="ECO:0007669"/>
    <property type="project" value="TreeGrafter"/>
</dbReference>
<sequence length="455" mass="51671">MHPASLSLRTFHGRCPRRFIPFYVNALQKTNVMRRSLFSWGVFRFPKQTHRPPIAPGAIRCRAISLNTPGGQQNVQADESRPSHETDNAYPAQPGDRVGEKFRLLSRLGRGTDSTIWLTAKLSTRALRGHRYVTLRIGDSSTSLATAEQRLQEFNRLHGAWLSASRQTYINKAINSFGVKGPKGIHPCTVFEHVHKPHWIIGRHVSDYGLTHSRIQKGLIPSVIRCLDFLHTTCHAVHTDPRGHQFMLPIDDTDVVRAVARKIRSKRLGHSGKISRRYISLVREDVKLTTLREFEPMVAKDLPYAHDENVHSGAYVPPEVLLKTELSYPADIWNLGLLLWKMVSGNHLLDGRLPGDTELSDVTLFAQMVRLLGPPPPELLEAADSEVLARFFDAQGTFKYPELIPGEEWDFSSKMTMLEGQDKYAFINFIKRMLAWAPNERSTARELLDDPWLKL</sequence>